<proteinExistence type="predicted"/>
<gene>
    <name evidence="4" type="ORF">PSALAMII_LOCUS6719</name>
</gene>
<evidence type="ECO:0000259" key="3">
    <source>
        <dbReference type="Pfam" id="PF20163"/>
    </source>
</evidence>
<keyword evidence="2" id="KW-1133">Transmembrane helix</keyword>
<evidence type="ECO:0000313" key="5">
    <source>
        <dbReference type="Proteomes" id="UP001152592"/>
    </source>
</evidence>
<feature type="transmembrane region" description="Helical" evidence="2">
    <location>
        <begin position="415"/>
        <end position="439"/>
    </location>
</feature>
<evidence type="ECO:0000256" key="2">
    <source>
        <dbReference type="SAM" id="Phobius"/>
    </source>
</evidence>
<accession>A0A9W4NP12</accession>
<dbReference type="Pfam" id="PF20163">
    <property type="entry name" value="DUF6536"/>
    <property type="match status" value="1"/>
</dbReference>
<keyword evidence="2" id="KW-0472">Membrane</keyword>
<name>A0A9W4NP12_9EURO</name>
<dbReference type="Proteomes" id="UP001152592">
    <property type="component" value="Unassembled WGS sequence"/>
</dbReference>
<reference evidence="4" key="1">
    <citation type="submission" date="2021-07" db="EMBL/GenBank/DDBJ databases">
        <authorList>
            <person name="Branca A.L. A."/>
        </authorList>
    </citation>
    <scope>NUCLEOTIDE SEQUENCE</scope>
</reference>
<sequence length="805" mass="88519">MEDRIRIWKRVQPFFTRARYQVAHTEPEHELDTELAQVQIHKYATISSLDDGPEQTTSKKSPQVSEDITSSPSIEIRTPNSFSKQDSKSQHARWISGVYMCARCAAIVLLINLIFMAVAGGLSRNHHTSLQFSGSRVFYEGSCTVSKRWDTALHLIINALSTCMLGASNYCMQSLVAPTREEVDACHAQGKWLDIGNASVRNLFSIAKSRTLLWLVLMITATPFHVLYNSIVFESLGTNEFGMFIGPHDLTSENVMSLTTPGLENCFVPSHGLGINDREIGSVSWGEYSSAIARGDYKKLTTEECRSITKNSNAAGTKVLTVLVKELSVEDGGDIAILATGLTGGFPNSKSDLFVNSEKGLAIEGGALSSDLWYNQAAGLFNETFGCASPISTAVSVFTSQECLEISAEEKCQLLLSPTICIVVALTAAVKVLAMFFAARISRYRSIPLLTVGDAVASFMTRPDLTTMGFCWMSKKDVHCGVWKPVRGLEDPSEASTQMLGQNDRHAMISYRTLTRPRWYMQVPSKQSWAATYFLCFACIGTAAAIFQTGVLRPNDTQETLDTDLLGQWWSQGFGASNYNIIGIHVPMTMLGSVVIANIPQLLITLSYYCYNNVLTDMLAAGEYNSYGIIRKPLRVSRPVKGSEQRSTYWLSVPYRYALPLMVLYMILHWLVSQGIFYVLVIPYDLQGNANDEYKVDSLGYSPLPVFVAILVASLMICILAGLSFKRFRSDLPVAGGCSVAISAACHPPKGENLDTVALGSIKWGQTLGLPGWALGQFRDEIDGRGHCSFTALDTVKPTLTKMYA</sequence>
<dbReference type="PANTHER" id="PTHR35395">
    <property type="entry name" value="DUF6536 DOMAIN-CONTAINING PROTEIN"/>
    <property type="match status" value="1"/>
</dbReference>
<feature type="transmembrane region" description="Helical" evidence="2">
    <location>
        <begin position="528"/>
        <end position="547"/>
    </location>
</feature>
<dbReference type="AlphaFoldDB" id="A0A9W4NP12"/>
<evidence type="ECO:0000313" key="4">
    <source>
        <dbReference type="EMBL" id="CAG8391198.1"/>
    </source>
</evidence>
<feature type="transmembrane region" description="Helical" evidence="2">
    <location>
        <begin position="97"/>
        <end position="122"/>
    </location>
</feature>
<feature type="transmembrane region" description="Helical" evidence="2">
    <location>
        <begin position="211"/>
        <end position="228"/>
    </location>
</feature>
<feature type="transmembrane region" description="Helical" evidence="2">
    <location>
        <begin position="152"/>
        <end position="172"/>
    </location>
</feature>
<protein>
    <recommendedName>
        <fullName evidence="3">DUF6536 domain-containing protein</fullName>
    </recommendedName>
</protein>
<dbReference type="OrthoDB" id="3879658at2759"/>
<organism evidence="4 5">
    <name type="scientific">Penicillium salamii</name>
    <dbReference type="NCBI Taxonomy" id="1612424"/>
    <lineage>
        <taxon>Eukaryota</taxon>
        <taxon>Fungi</taxon>
        <taxon>Dikarya</taxon>
        <taxon>Ascomycota</taxon>
        <taxon>Pezizomycotina</taxon>
        <taxon>Eurotiomycetes</taxon>
        <taxon>Eurotiomycetidae</taxon>
        <taxon>Eurotiales</taxon>
        <taxon>Aspergillaceae</taxon>
        <taxon>Penicillium</taxon>
    </lineage>
</organism>
<feature type="domain" description="DUF6536" evidence="3">
    <location>
        <begin position="94"/>
        <end position="250"/>
    </location>
</feature>
<feature type="compositionally biased region" description="Polar residues" evidence="1">
    <location>
        <begin position="54"/>
        <end position="84"/>
    </location>
</feature>
<feature type="transmembrane region" description="Helical" evidence="2">
    <location>
        <begin position="704"/>
        <end position="723"/>
    </location>
</feature>
<feature type="region of interest" description="Disordered" evidence="1">
    <location>
        <begin position="49"/>
        <end position="84"/>
    </location>
</feature>
<feature type="transmembrane region" description="Helical" evidence="2">
    <location>
        <begin position="662"/>
        <end position="684"/>
    </location>
</feature>
<keyword evidence="2" id="KW-0812">Transmembrane</keyword>
<dbReference type="EMBL" id="CAJVPD010000245">
    <property type="protein sequence ID" value="CAG8391198.1"/>
    <property type="molecule type" value="Genomic_DNA"/>
</dbReference>
<comment type="caution">
    <text evidence="4">The sequence shown here is derived from an EMBL/GenBank/DDBJ whole genome shotgun (WGS) entry which is preliminary data.</text>
</comment>
<dbReference type="InterPro" id="IPR046623">
    <property type="entry name" value="DUF6536"/>
</dbReference>
<evidence type="ECO:0000256" key="1">
    <source>
        <dbReference type="SAM" id="MobiDB-lite"/>
    </source>
</evidence>
<dbReference type="PANTHER" id="PTHR35395:SF1">
    <property type="entry name" value="DUF6536 DOMAIN-CONTAINING PROTEIN"/>
    <property type="match status" value="1"/>
</dbReference>